<dbReference type="Proteomes" id="UP000249464">
    <property type="component" value="Unassembled WGS sequence"/>
</dbReference>
<keyword evidence="3" id="KW-1185">Reference proteome</keyword>
<feature type="region of interest" description="Disordered" evidence="1">
    <location>
        <begin position="1"/>
        <end position="31"/>
    </location>
</feature>
<protein>
    <submittedName>
        <fullName evidence="2">BQ5605_C048g12365 protein</fullName>
    </submittedName>
</protein>
<sequence>MPFGSHVSRRWTHSPRLAKPSRAQVASGSRDLSTQLKPLLLADFGERAMWVPGADDHLRTQTPDADCDMGD</sequence>
<dbReference type="AlphaFoldDB" id="A0A2X0MPG4"/>
<reference evidence="2 3" key="1">
    <citation type="submission" date="2016-11" db="EMBL/GenBank/DDBJ databases">
        <authorList>
            <person name="Jaros S."/>
            <person name="Januszkiewicz K."/>
            <person name="Wedrychowicz H."/>
        </authorList>
    </citation>
    <scope>NUCLEOTIDE SEQUENCE [LARGE SCALE GENOMIC DNA]</scope>
</reference>
<evidence type="ECO:0000256" key="1">
    <source>
        <dbReference type="SAM" id="MobiDB-lite"/>
    </source>
</evidence>
<accession>A0A2X0MPG4</accession>
<evidence type="ECO:0000313" key="3">
    <source>
        <dbReference type="Proteomes" id="UP000249464"/>
    </source>
</evidence>
<proteinExistence type="predicted"/>
<gene>
    <name evidence="2" type="primary">BQ5605_C048g12365</name>
    <name evidence="2" type="ORF">BQ5605_C048G12365</name>
</gene>
<organism evidence="2 3">
    <name type="scientific">Microbotryum silenes-dioicae</name>
    <dbReference type="NCBI Taxonomy" id="796604"/>
    <lineage>
        <taxon>Eukaryota</taxon>
        <taxon>Fungi</taxon>
        <taxon>Dikarya</taxon>
        <taxon>Basidiomycota</taxon>
        <taxon>Pucciniomycotina</taxon>
        <taxon>Microbotryomycetes</taxon>
        <taxon>Microbotryales</taxon>
        <taxon>Microbotryaceae</taxon>
        <taxon>Microbotryum</taxon>
    </lineage>
</organism>
<dbReference type="EMBL" id="FQNC01000110">
    <property type="protein sequence ID" value="SGZ30455.1"/>
    <property type="molecule type" value="Genomic_DNA"/>
</dbReference>
<name>A0A2X0MPG4_9BASI</name>
<evidence type="ECO:0000313" key="2">
    <source>
        <dbReference type="EMBL" id="SGZ30455.1"/>
    </source>
</evidence>